<dbReference type="Proteomes" id="UP000092661">
    <property type="component" value="Chromosome"/>
</dbReference>
<evidence type="ECO:0000313" key="2">
    <source>
        <dbReference type="EMBL" id="ANU09478.1"/>
    </source>
</evidence>
<keyword evidence="1" id="KW-1133">Transmembrane helix</keyword>
<name>A0A1C7DDG3_9BACL</name>
<reference evidence="5" key="2">
    <citation type="submission" date="2016-07" db="EMBL/GenBank/DDBJ databases">
        <authorList>
            <person name="See-Too W.S."/>
        </authorList>
    </citation>
    <scope>NUCLEOTIDE SEQUENCE [LARGE SCALE GENOMIC DNA]</scope>
    <source>
        <strain evidence="5">DSM 14505</strain>
    </source>
</reference>
<reference evidence="2" key="3">
    <citation type="submission" date="2016-10" db="EMBL/GenBank/DDBJ databases">
        <authorList>
            <person name="See-Too W.S."/>
        </authorList>
    </citation>
    <scope>NUCLEOTIDE SEQUENCE</scope>
    <source>
        <strain evidence="2">DSM 14505</strain>
    </source>
</reference>
<feature type="transmembrane region" description="Helical" evidence="1">
    <location>
        <begin position="131"/>
        <end position="151"/>
    </location>
</feature>
<dbReference type="EMBL" id="AJYB01000033">
    <property type="protein sequence ID" value="EIM06253.1"/>
    <property type="molecule type" value="Genomic_DNA"/>
</dbReference>
<keyword evidence="1" id="KW-0472">Membrane</keyword>
<evidence type="ECO:0000313" key="4">
    <source>
        <dbReference type="Proteomes" id="UP000004725"/>
    </source>
</evidence>
<accession>A0A1C7DDG3</accession>
<evidence type="ECO:0000313" key="5">
    <source>
        <dbReference type="Proteomes" id="UP000092661"/>
    </source>
</evidence>
<sequence length="155" mass="17337">MEFDAIVVGETLTAMVGEGVSESEVALRFILFVCGSIVSIYLVDMVLKKILKVEKKKSSSTRYINDLHRKWDRMISVGSGVLVLITLLIAFEYSSVFSSYLFMLGVIPVILQLLVQVGFEKKYAENPNEYLYTLLGAVTMSVSIITLLFIFSPSF</sequence>
<dbReference type="Proteomes" id="UP000004725">
    <property type="component" value="Unassembled WGS sequence"/>
</dbReference>
<keyword evidence="5" id="KW-1185">Reference proteome</keyword>
<evidence type="ECO:0000256" key="1">
    <source>
        <dbReference type="SAM" id="Phobius"/>
    </source>
</evidence>
<dbReference type="Pfam" id="PF13789">
    <property type="entry name" value="DUF4181"/>
    <property type="match status" value="1"/>
</dbReference>
<feature type="transmembrane region" description="Helical" evidence="1">
    <location>
        <begin position="74"/>
        <end position="91"/>
    </location>
</feature>
<dbReference type="RefSeq" id="WP_006830338.1">
    <property type="nucleotide sequence ID" value="NZ_AJYB01000033.1"/>
</dbReference>
<protein>
    <recommendedName>
        <fullName evidence="6">DUF4181 domain-containing protein</fullName>
    </recommendedName>
</protein>
<gene>
    <name evidence="3" type="ORF">A1A1_11842</name>
    <name evidence="2" type="ORF">BBH88_03720</name>
</gene>
<dbReference type="EMBL" id="CP016534">
    <property type="protein sequence ID" value="ANU09478.1"/>
    <property type="molecule type" value="Genomic_DNA"/>
</dbReference>
<dbReference type="KEGG" id="pana:BBH88_03720"/>
<reference evidence="3 4" key="1">
    <citation type="journal article" date="2012" name="J. Bacteriol.">
        <title>Genome Sequence of the Antarctic Psychrophile Bacterium Planococcus antarcticus DSM 14505.</title>
        <authorList>
            <person name="Margolles A."/>
            <person name="Gueimonde M."/>
            <person name="Sanchez B."/>
        </authorList>
    </citation>
    <scope>NUCLEOTIDE SEQUENCE [LARGE SCALE GENOMIC DNA]</scope>
    <source>
        <strain evidence="3 4">DSM 14505</strain>
    </source>
</reference>
<evidence type="ECO:0000313" key="3">
    <source>
        <dbReference type="EMBL" id="EIM06253.1"/>
    </source>
</evidence>
<dbReference type="OrthoDB" id="2428213at2"/>
<feature type="transmembrane region" description="Helical" evidence="1">
    <location>
        <begin position="25"/>
        <end position="47"/>
    </location>
</feature>
<dbReference type="InterPro" id="IPR025441">
    <property type="entry name" value="DUF4181"/>
</dbReference>
<feature type="transmembrane region" description="Helical" evidence="1">
    <location>
        <begin position="97"/>
        <end position="119"/>
    </location>
</feature>
<evidence type="ECO:0008006" key="6">
    <source>
        <dbReference type="Google" id="ProtNLM"/>
    </source>
</evidence>
<keyword evidence="1" id="KW-0812">Transmembrane</keyword>
<dbReference type="AlphaFoldDB" id="A0A1C7DDG3"/>
<organism evidence="3 4">
    <name type="scientific">Planococcus antarcticus DSM 14505</name>
    <dbReference type="NCBI Taxonomy" id="1185653"/>
    <lineage>
        <taxon>Bacteria</taxon>
        <taxon>Bacillati</taxon>
        <taxon>Bacillota</taxon>
        <taxon>Bacilli</taxon>
        <taxon>Bacillales</taxon>
        <taxon>Caryophanaceae</taxon>
        <taxon>Planococcus</taxon>
    </lineage>
</organism>
<proteinExistence type="predicted"/>